<name>A0A0E9Y1Y7_ANGAN</name>
<organism evidence="1">
    <name type="scientific">Anguilla anguilla</name>
    <name type="common">European freshwater eel</name>
    <name type="synonym">Muraena anguilla</name>
    <dbReference type="NCBI Taxonomy" id="7936"/>
    <lineage>
        <taxon>Eukaryota</taxon>
        <taxon>Metazoa</taxon>
        <taxon>Chordata</taxon>
        <taxon>Craniata</taxon>
        <taxon>Vertebrata</taxon>
        <taxon>Euteleostomi</taxon>
        <taxon>Actinopterygii</taxon>
        <taxon>Neopterygii</taxon>
        <taxon>Teleostei</taxon>
        <taxon>Anguilliformes</taxon>
        <taxon>Anguillidae</taxon>
        <taxon>Anguilla</taxon>
    </lineage>
</organism>
<dbReference type="EMBL" id="GBXM01000564">
    <property type="protein sequence ID" value="JAI08014.1"/>
    <property type="molecule type" value="Transcribed_RNA"/>
</dbReference>
<evidence type="ECO:0000313" key="1">
    <source>
        <dbReference type="EMBL" id="JAI08014.1"/>
    </source>
</evidence>
<dbReference type="AlphaFoldDB" id="A0A0E9Y1Y7"/>
<reference evidence="1" key="1">
    <citation type="submission" date="2014-11" db="EMBL/GenBank/DDBJ databases">
        <authorList>
            <person name="Amaro Gonzalez C."/>
        </authorList>
    </citation>
    <scope>NUCLEOTIDE SEQUENCE</scope>
</reference>
<protein>
    <submittedName>
        <fullName evidence="1">Uncharacterized protein</fullName>
    </submittedName>
</protein>
<sequence>MAPKIVLTEWPSHVQPHSLLRIQ</sequence>
<reference evidence="1" key="2">
    <citation type="journal article" date="2015" name="Fish Shellfish Immunol.">
        <title>Early steps in the European eel (Anguilla anguilla)-Vibrio vulnificus interaction in the gills: Role of the RtxA13 toxin.</title>
        <authorList>
            <person name="Callol A."/>
            <person name="Pajuelo D."/>
            <person name="Ebbesson L."/>
            <person name="Teles M."/>
            <person name="MacKenzie S."/>
            <person name="Amaro C."/>
        </authorList>
    </citation>
    <scope>NUCLEOTIDE SEQUENCE</scope>
</reference>
<proteinExistence type="predicted"/>
<accession>A0A0E9Y1Y7</accession>